<accession>A4S6K7</accession>
<dbReference type="GeneID" id="5006990"/>
<proteinExistence type="predicted"/>
<evidence type="ECO:0000313" key="2">
    <source>
        <dbReference type="EMBL" id="ABP01205.1"/>
    </source>
</evidence>
<dbReference type="Pfam" id="PF08584">
    <property type="entry name" value="Ribonuc_P_40"/>
    <property type="match status" value="1"/>
</dbReference>
<dbReference type="InterPro" id="IPR013893">
    <property type="entry name" value="RNase_P_Rpp40"/>
</dbReference>
<dbReference type="AlphaFoldDB" id="A4S6K7"/>
<keyword evidence="3" id="KW-1185">Reference proteome</keyword>
<dbReference type="GO" id="GO:0030681">
    <property type="term" value="C:multimeric ribonuclease P complex"/>
    <property type="evidence" value="ECO:0007669"/>
    <property type="project" value="TreeGrafter"/>
</dbReference>
<dbReference type="HOGENOM" id="CLU_774752_0_0_1"/>
<name>A4S6K7_OSTLU</name>
<dbReference type="GO" id="GO:0000171">
    <property type="term" value="F:ribonuclease MRP activity"/>
    <property type="evidence" value="ECO:0007669"/>
    <property type="project" value="TreeGrafter"/>
</dbReference>
<dbReference type="RefSeq" id="XP_001422846.1">
    <property type="nucleotide sequence ID" value="XM_001422809.1"/>
</dbReference>
<dbReference type="Gramene" id="ABO99401">
    <property type="protein sequence ID" value="ABO99401"/>
    <property type="gene ID" value="OSTLU_93613"/>
</dbReference>
<gene>
    <name evidence="1" type="ORF">OSTLU_93613</name>
    <name evidence="2" type="ORF">OSTLU_94166</name>
</gene>
<dbReference type="Proteomes" id="UP000001568">
    <property type="component" value="Chromosome 13"/>
</dbReference>
<dbReference type="KEGG" id="olu:OSTLU_94166"/>
<dbReference type="GO" id="GO:0000447">
    <property type="term" value="P:endonucleolytic cleavage in ITS1 to separate SSU-rRNA from 5.8S rRNA and LSU-rRNA from tricistronic rRNA transcript (SSU-rRNA, 5.8S rRNA, LSU-rRNA)"/>
    <property type="evidence" value="ECO:0007669"/>
    <property type="project" value="TreeGrafter"/>
</dbReference>
<organism evidence="1 3">
    <name type="scientific">Ostreococcus lucimarinus (strain CCE9901)</name>
    <dbReference type="NCBI Taxonomy" id="436017"/>
    <lineage>
        <taxon>Eukaryota</taxon>
        <taxon>Viridiplantae</taxon>
        <taxon>Chlorophyta</taxon>
        <taxon>Mamiellophyceae</taxon>
        <taxon>Mamiellales</taxon>
        <taxon>Bathycoccaceae</taxon>
        <taxon>Ostreococcus</taxon>
    </lineage>
</organism>
<dbReference type="OrthoDB" id="500100at2759"/>
<dbReference type="OMA" id="IERDSCA"/>
<protein>
    <submittedName>
        <fullName evidence="1">Uncharacterized protein</fullName>
    </submittedName>
</protein>
<dbReference type="Gramene" id="ABP01205">
    <property type="protein sequence ID" value="ABP01205"/>
    <property type="gene ID" value="OSTLU_94166"/>
</dbReference>
<dbReference type="PANTHER" id="PTHR15396">
    <property type="entry name" value="RIBONUCLEASE P PROTEIN SUBUNIT P40"/>
    <property type="match status" value="1"/>
</dbReference>
<dbReference type="EMBL" id="CP000601">
    <property type="protein sequence ID" value="ABP01205.1"/>
    <property type="molecule type" value="Genomic_DNA"/>
</dbReference>
<sequence>MARRAQWRSFAHAKCDVDDALATTFALAKSVEVAVPRGRRDDEDAIARALDDDANAIVGTHFEAEMSIADALDPHFVHEHVRRWTAAKTKTRDAGATFGLTTIDAEVDSDDCFCVTPKGRFVASLMADAKESLGMQTTEDARGKALASVNLTREEFKVGNWFHDRIGACARAFEQRTGKSKVLCAYMVSGAHEEVKFPRTVTAARRAESVKTSSQVRVNLVSQSAVLLASASPPMRGEEKDIDVDDLDRILEFCGRISLGDAYMEGAEDDRGDIVETRRWRGLMLYPDTRRVIDIARRIVNDGLAPWAVVTVWAFAHMPSELTGEPRKKIERDSCAPKMGAVFTIVLYPDDKYLKFVA</sequence>
<dbReference type="Proteomes" id="UP000001568">
    <property type="component" value="Chromosome 21"/>
</dbReference>
<evidence type="ECO:0000313" key="1">
    <source>
        <dbReference type="EMBL" id="ABO99401.1"/>
    </source>
</evidence>
<dbReference type="GO" id="GO:0000172">
    <property type="term" value="C:ribonuclease MRP complex"/>
    <property type="evidence" value="ECO:0007669"/>
    <property type="project" value="TreeGrafter"/>
</dbReference>
<dbReference type="RefSeq" id="XP_001421108.1">
    <property type="nucleotide sequence ID" value="XM_001421071.1"/>
</dbReference>
<dbReference type="GO" id="GO:0001682">
    <property type="term" value="P:tRNA 5'-leader removal"/>
    <property type="evidence" value="ECO:0007669"/>
    <property type="project" value="InterPro"/>
</dbReference>
<dbReference type="GeneID" id="5005169"/>
<reference evidence="1 3" key="1">
    <citation type="journal article" date="2007" name="Proc. Natl. Acad. Sci. U.S.A.">
        <title>The tiny eukaryote Ostreococcus provides genomic insights into the paradox of plankton speciation.</title>
        <authorList>
            <person name="Palenik B."/>
            <person name="Grimwood J."/>
            <person name="Aerts A."/>
            <person name="Rouze P."/>
            <person name="Salamov A."/>
            <person name="Putnam N."/>
            <person name="Dupont C."/>
            <person name="Jorgensen R."/>
            <person name="Derelle E."/>
            <person name="Rombauts S."/>
            <person name="Zhou K."/>
            <person name="Otillar R."/>
            <person name="Merchant S.S."/>
            <person name="Podell S."/>
            <person name="Gaasterland T."/>
            <person name="Napoli C."/>
            <person name="Gendler K."/>
            <person name="Manuell A."/>
            <person name="Tai V."/>
            <person name="Vallon O."/>
            <person name="Piganeau G."/>
            <person name="Jancek S."/>
            <person name="Heijde M."/>
            <person name="Jabbari K."/>
            <person name="Bowler C."/>
            <person name="Lohr M."/>
            <person name="Robbens S."/>
            <person name="Werner G."/>
            <person name="Dubchak I."/>
            <person name="Pazour G.J."/>
            <person name="Ren Q."/>
            <person name="Paulsen I."/>
            <person name="Delwiche C."/>
            <person name="Schmutz J."/>
            <person name="Rokhsar D."/>
            <person name="Van de Peer Y."/>
            <person name="Moreau H."/>
            <person name="Grigoriev I.V."/>
        </authorList>
    </citation>
    <scope>NUCLEOTIDE SEQUENCE [LARGE SCALE GENOMIC DNA]</scope>
    <source>
        <strain evidence="1 3">CCE9901</strain>
    </source>
</reference>
<dbReference type="GO" id="GO:0004526">
    <property type="term" value="F:ribonuclease P activity"/>
    <property type="evidence" value="ECO:0007669"/>
    <property type="project" value="TreeGrafter"/>
</dbReference>
<evidence type="ECO:0000313" key="3">
    <source>
        <dbReference type="Proteomes" id="UP000001568"/>
    </source>
</evidence>
<dbReference type="KEGG" id="olu:OSTLU_93613"/>
<dbReference type="PANTHER" id="PTHR15396:SF1">
    <property type="entry name" value="RIBONUCLEASE P PROTEIN SUBUNIT P40"/>
    <property type="match status" value="1"/>
</dbReference>
<dbReference type="STRING" id="436017.A4S6K7"/>
<dbReference type="EMBL" id="CP000593">
    <property type="protein sequence ID" value="ABO99401.1"/>
    <property type="molecule type" value="Genomic_DNA"/>
</dbReference>